<comment type="subcellular location">
    <subcellularLocation>
        <location evidence="1">Membrane</location>
        <topology evidence="1">Multi-pass membrane protein</topology>
    </subcellularLocation>
</comment>
<feature type="transmembrane region" description="Helical" evidence="7">
    <location>
        <begin position="265"/>
        <end position="289"/>
    </location>
</feature>
<keyword evidence="3 8" id="KW-0328">Glycosyltransferase</keyword>
<evidence type="ECO:0000256" key="6">
    <source>
        <dbReference type="ARBA" id="ARBA00023136"/>
    </source>
</evidence>
<feature type="transmembrane region" description="Helical" evidence="7">
    <location>
        <begin position="243"/>
        <end position="259"/>
    </location>
</feature>
<keyword evidence="4 7" id="KW-0812">Transmembrane</keyword>
<protein>
    <recommendedName>
        <fullName evidence="2">chitin synthase</fullName>
        <ecNumber evidence="2">2.4.1.16</ecNumber>
    </recommendedName>
</protein>
<dbReference type="InterPro" id="IPR004835">
    <property type="entry name" value="Chitin_synth"/>
</dbReference>
<dbReference type="GO" id="GO:0016020">
    <property type="term" value="C:membrane"/>
    <property type="evidence" value="ECO:0007669"/>
    <property type="project" value="UniProtKB-SubCell"/>
</dbReference>
<keyword evidence="8" id="KW-0808">Transferase</keyword>
<dbReference type="EC" id="2.4.1.16" evidence="2"/>
<evidence type="ECO:0000256" key="5">
    <source>
        <dbReference type="ARBA" id="ARBA00022989"/>
    </source>
</evidence>
<keyword evidence="9" id="KW-1185">Reference proteome</keyword>
<dbReference type="SUPFAM" id="SSF53448">
    <property type="entry name" value="Nucleotide-diphospho-sugar transferases"/>
    <property type="match status" value="1"/>
</dbReference>
<dbReference type="EMBL" id="CACVKT020004159">
    <property type="protein sequence ID" value="CAC5388353.1"/>
    <property type="molecule type" value="Genomic_DNA"/>
</dbReference>
<dbReference type="Proteomes" id="UP000507470">
    <property type="component" value="Unassembled WGS sequence"/>
</dbReference>
<sequence length="420" mass="47225">MYMEYVLNYRSTNFRRSSENLSKIPSYSSLLSIDPIDSSEEINETTQHDLTVIDYICKSLVKHNEIDSVKTDATVVPYVKIFAGDTSSTEKCSVKNGSFNSINTITDSQQIHHEQDEFSCDDYILATDADMTFLDTSILEVLHMCESDPTVGAVCGRTYPKGVQWRPIVWLQMFEYAKDLWIIKSSQNIIGLVMCCPGCFSMYKLEAVKEVVAEYSAPVEDIEDVFTKDNGFQDGHFIQADRLLVMIVLGSYIYGAILYPTDAWILITGAVYLFFIPVMYIILPVYAICNIVDQSWGTRDNVIHTTFLRSLSASSISLSDFNQTEFKFWEGLVSNVIGSSVSKGISNEDRNMGLKLLRKKALIFFLSANLICVIALLGFHAFSEQTSGSKSTFSIVMGVTLWLSPLFKYLVVLCTESMKP</sequence>
<gene>
    <name evidence="8" type="ORF">MCOR_23624</name>
</gene>
<name>A0A6J8BWH1_MYTCO</name>
<dbReference type="AlphaFoldDB" id="A0A6J8BWH1"/>
<feature type="transmembrane region" description="Helical" evidence="7">
    <location>
        <begin position="394"/>
        <end position="414"/>
    </location>
</feature>
<feature type="transmembrane region" description="Helical" evidence="7">
    <location>
        <begin position="361"/>
        <end position="382"/>
    </location>
</feature>
<dbReference type="OrthoDB" id="370884at2759"/>
<dbReference type="InterPro" id="IPR029044">
    <property type="entry name" value="Nucleotide-diphossugar_trans"/>
</dbReference>
<dbReference type="PANTHER" id="PTHR22914:SF41">
    <property type="entry name" value="CHITIN SYNTHASE 7"/>
    <property type="match status" value="1"/>
</dbReference>
<keyword evidence="6 7" id="KW-0472">Membrane</keyword>
<evidence type="ECO:0000256" key="3">
    <source>
        <dbReference type="ARBA" id="ARBA00022676"/>
    </source>
</evidence>
<evidence type="ECO:0000256" key="4">
    <source>
        <dbReference type="ARBA" id="ARBA00022692"/>
    </source>
</evidence>
<dbReference type="PANTHER" id="PTHR22914">
    <property type="entry name" value="CHITIN SYNTHASE"/>
    <property type="match status" value="1"/>
</dbReference>
<evidence type="ECO:0000256" key="1">
    <source>
        <dbReference type="ARBA" id="ARBA00004141"/>
    </source>
</evidence>
<reference evidence="8 9" key="1">
    <citation type="submission" date="2020-06" db="EMBL/GenBank/DDBJ databases">
        <authorList>
            <person name="Li R."/>
            <person name="Bekaert M."/>
        </authorList>
    </citation>
    <scope>NUCLEOTIDE SEQUENCE [LARGE SCALE GENOMIC DNA]</scope>
    <source>
        <strain evidence="9">wild</strain>
    </source>
</reference>
<dbReference type="GO" id="GO:0004100">
    <property type="term" value="F:chitin synthase activity"/>
    <property type="evidence" value="ECO:0007669"/>
    <property type="project" value="UniProtKB-EC"/>
</dbReference>
<dbReference type="GO" id="GO:0006031">
    <property type="term" value="P:chitin biosynthetic process"/>
    <property type="evidence" value="ECO:0007669"/>
    <property type="project" value="TreeGrafter"/>
</dbReference>
<evidence type="ECO:0000256" key="2">
    <source>
        <dbReference type="ARBA" id="ARBA00012543"/>
    </source>
</evidence>
<dbReference type="GO" id="GO:0071944">
    <property type="term" value="C:cell periphery"/>
    <property type="evidence" value="ECO:0007669"/>
    <property type="project" value="TreeGrafter"/>
</dbReference>
<keyword evidence="5 7" id="KW-1133">Transmembrane helix</keyword>
<accession>A0A6J8BWH1</accession>
<evidence type="ECO:0000313" key="8">
    <source>
        <dbReference type="EMBL" id="CAC5388353.1"/>
    </source>
</evidence>
<evidence type="ECO:0000313" key="9">
    <source>
        <dbReference type="Proteomes" id="UP000507470"/>
    </source>
</evidence>
<organism evidence="8 9">
    <name type="scientific">Mytilus coruscus</name>
    <name type="common">Sea mussel</name>
    <dbReference type="NCBI Taxonomy" id="42192"/>
    <lineage>
        <taxon>Eukaryota</taxon>
        <taxon>Metazoa</taxon>
        <taxon>Spiralia</taxon>
        <taxon>Lophotrochozoa</taxon>
        <taxon>Mollusca</taxon>
        <taxon>Bivalvia</taxon>
        <taxon>Autobranchia</taxon>
        <taxon>Pteriomorphia</taxon>
        <taxon>Mytilida</taxon>
        <taxon>Mytiloidea</taxon>
        <taxon>Mytilidae</taxon>
        <taxon>Mytilinae</taxon>
        <taxon>Mytilus</taxon>
    </lineage>
</organism>
<dbReference type="Pfam" id="PF03142">
    <property type="entry name" value="Chitin_synth_2"/>
    <property type="match status" value="1"/>
</dbReference>
<evidence type="ECO:0000256" key="7">
    <source>
        <dbReference type="SAM" id="Phobius"/>
    </source>
</evidence>
<proteinExistence type="predicted"/>